<organism evidence="2 3">
    <name type="scientific">Streptomyces pini</name>
    <dbReference type="NCBI Taxonomy" id="1520580"/>
    <lineage>
        <taxon>Bacteria</taxon>
        <taxon>Bacillati</taxon>
        <taxon>Actinomycetota</taxon>
        <taxon>Actinomycetes</taxon>
        <taxon>Kitasatosporales</taxon>
        <taxon>Streptomycetaceae</taxon>
        <taxon>Streptomyces</taxon>
    </lineage>
</organism>
<dbReference type="OrthoDB" id="9148343at2"/>
<evidence type="ECO:0000313" key="2">
    <source>
        <dbReference type="EMBL" id="SFK22622.1"/>
    </source>
</evidence>
<evidence type="ECO:0000313" key="3">
    <source>
        <dbReference type="Proteomes" id="UP000198928"/>
    </source>
</evidence>
<keyword evidence="3" id="KW-1185">Reference proteome</keyword>
<sequence length="1069" mass="111303">MTDSAVLRETPATSLPRWWWARGLTLRERLAAPGQPAAAGRGRRAPWTAGDGAGFAARLADLGLDGGLAHALGEELPERLGARAAEPEWAGYIERAVAAAPVEPKVPAGLDAEGPAVFLPALRPLLSLAWSKVAARTGRSAAEHSPARAAFEERLGDRITRQAGRTLVRELHRARVAGRLPGDTPRDRFASFTADLGTRRGLARLFTRYPVLARMLGQSCADAADAMAEMLDRLGADRPVLVSELFAGTDPGPVVRMDLGRGDAHQGGRSVALLYFASGAAVVYKPRPLDQHSLLDEAAGWLNGKVPGLGLRTPRSVRGEGYGWLEFVEHRWCASVTEADRFYRRQGALLALLYAVDGADMHYENVIACGDRPVPVDAETLLHSGLPQAETAGHDPAARALYASVHRTCLLPHLLIGEDGALDISALGRDGAGTCPGDGVRWEGAGTDRMRVVRGPVESPAGQNQPLPSGGGAGRADHRAALLEGFRIGYDAIAGHRGELLGVRGLLARWAHRPARLIVRSTRLYATLLEESAHPDLLHDALAREAVFAVLWTESACDPARQRLIEHEIEDLWRGDVPLFFHRPDRTAVWTSRGTRLDRVLPAAALTTVREKIAAMSEVDRYDQEWVISASLAVTGANAPVRGPRSALAVRPAPAVVPEPSRLLAAACGIADEIAARAVRDGGRANWLGLEQVAGTHWAVLPMGGSLAQGYCGVALFLAQIGALAGADRYTALAREAVRPLPPLLSALAAEPELSAAAGPGALDGLGGIVYTLVRLTALLDGVGGCLPAALTALGHAVDAQPSGPALPGHVSLADGLAGALPAAVLAHRVAGVPGAAGLARRVADRLLALTGEDRAEGPGFTHGDAGVGWALLRYAAALPEAGAADPLPYARAGAVLLRSALEASAGEPGAPAGEGGKVRDLSWHSGLAGVVSAATDVLGTTGQAVPDDLLDHCVGLLAGPTRTGDLSLRHGALGRLEALAVLAGRRHAGAAEALGHRAGEVLGLIEQQGHRCGTPDHVPSPGLLTGLSGIGYALLRLGFPEAVPSVLLLDHSSPDHSSGAAGRPRTAP</sequence>
<dbReference type="NCBIfam" id="TIGR03897">
    <property type="entry name" value="lanti_2_LanM"/>
    <property type="match status" value="1"/>
</dbReference>
<dbReference type="InterPro" id="IPR017146">
    <property type="entry name" value="Lanti_2_LanM"/>
</dbReference>
<dbReference type="InterPro" id="IPR007822">
    <property type="entry name" value="LANC-like"/>
</dbReference>
<dbReference type="AlphaFoldDB" id="A0A1I3XSY6"/>
<feature type="domain" description="Lantibiotic biosynthesis protein dehydration" evidence="1">
    <location>
        <begin position="209"/>
        <end position="581"/>
    </location>
</feature>
<dbReference type="SUPFAM" id="SSF158745">
    <property type="entry name" value="LanC-like"/>
    <property type="match status" value="1"/>
</dbReference>
<dbReference type="PIRSF" id="PIRSF037228">
    <property type="entry name" value="Lant_mod_RumM"/>
    <property type="match status" value="1"/>
</dbReference>
<name>A0A1I3XSY6_9ACTN</name>
<protein>
    <submittedName>
        <fullName evidence="2">Type 2 lantibiotic biosynthesis protein LanM</fullName>
    </submittedName>
</protein>
<dbReference type="Proteomes" id="UP000198928">
    <property type="component" value="Unassembled WGS sequence"/>
</dbReference>
<proteinExistence type="predicted"/>
<dbReference type="GO" id="GO:0031179">
    <property type="term" value="P:peptide modification"/>
    <property type="evidence" value="ECO:0007669"/>
    <property type="project" value="InterPro"/>
</dbReference>
<dbReference type="InterPro" id="IPR025410">
    <property type="entry name" value="Lant_dehyd"/>
</dbReference>
<dbReference type="Gene3D" id="1.50.10.20">
    <property type="match status" value="1"/>
</dbReference>
<dbReference type="CDD" id="cd04792">
    <property type="entry name" value="LanM-like"/>
    <property type="match status" value="1"/>
</dbReference>
<accession>A0A1I3XSY6</accession>
<dbReference type="SMART" id="SM01260">
    <property type="entry name" value="LANC_like"/>
    <property type="match status" value="1"/>
</dbReference>
<reference evidence="3" key="1">
    <citation type="submission" date="2016-10" db="EMBL/GenBank/DDBJ databases">
        <authorList>
            <person name="Varghese N."/>
            <person name="Submissions S."/>
        </authorList>
    </citation>
    <scope>NUCLEOTIDE SEQUENCE [LARGE SCALE GENOMIC DNA]</scope>
    <source>
        <strain evidence="3">PL19</strain>
    </source>
</reference>
<dbReference type="Pfam" id="PF05147">
    <property type="entry name" value="LANC_like"/>
    <property type="match status" value="1"/>
</dbReference>
<dbReference type="Pfam" id="PF13575">
    <property type="entry name" value="DUF4135"/>
    <property type="match status" value="1"/>
</dbReference>
<gene>
    <name evidence="2" type="ORF">SAMN05192584_104314</name>
</gene>
<dbReference type="RefSeq" id="WP_093848822.1">
    <property type="nucleotide sequence ID" value="NZ_FOSG01000004.1"/>
</dbReference>
<evidence type="ECO:0000259" key="1">
    <source>
        <dbReference type="Pfam" id="PF13575"/>
    </source>
</evidence>
<dbReference type="EMBL" id="FOSG01000004">
    <property type="protein sequence ID" value="SFK22622.1"/>
    <property type="molecule type" value="Genomic_DNA"/>
</dbReference>